<evidence type="ECO:0000313" key="1">
    <source>
        <dbReference type="EMBL" id="GAG55773.1"/>
    </source>
</evidence>
<name>X0Z5U5_9ZZZZ</name>
<organism evidence="1">
    <name type="scientific">marine sediment metagenome</name>
    <dbReference type="NCBI Taxonomy" id="412755"/>
    <lineage>
        <taxon>unclassified sequences</taxon>
        <taxon>metagenomes</taxon>
        <taxon>ecological metagenomes</taxon>
    </lineage>
</organism>
<feature type="non-terminal residue" evidence="1">
    <location>
        <position position="1"/>
    </location>
</feature>
<protein>
    <submittedName>
        <fullName evidence="1">Uncharacterized protein</fullName>
    </submittedName>
</protein>
<sequence>AEAYIREKQTHSAQEDIIKAFSNRMIDRSEASSLLTRIGLAYELSDYLLDDIEYKREWDRVDAQIKGIRNLYKKGQYDLDTTTAELAKLDLPSDTITLLMDQWWYEKKAAAVKTWSKAETISFMKSGMITKERGERELYNMGYDDEHVNVYMESIQWN</sequence>
<dbReference type="AlphaFoldDB" id="X0Z5U5"/>
<reference evidence="1" key="1">
    <citation type="journal article" date="2014" name="Front. Microbiol.">
        <title>High frequency of phylogenetically diverse reductive dehalogenase-homologous genes in deep subseafloor sedimentary metagenomes.</title>
        <authorList>
            <person name="Kawai M."/>
            <person name="Futagami T."/>
            <person name="Toyoda A."/>
            <person name="Takaki Y."/>
            <person name="Nishi S."/>
            <person name="Hori S."/>
            <person name="Arai W."/>
            <person name="Tsubouchi T."/>
            <person name="Morono Y."/>
            <person name="Uchiyama I."/>
            <person name="Ito T."/>
            <person name="Fujiyama A."/>
            <person name="Inagaki F."/>
            <person name="Takami H."/>
        </authorList>
    </citation>
    <scope>NUCLEOTIDE SEQUENCE</scope>
    <source>
        <strain evidence="1">Expedition CK06-06</strain>
    </source>
</reference>
<proteinExistence type="predicted"/>
<gene>
    <name evidence="1" type="ORF">S01H4_06580</name>
</gene>
<dbReference type="EMBL" id="BART01002050">
    <property type="protein sequence ID" value="GAG55773.1"/>
    <property type="molecule type" value="Genomic_DNA"/>
</dbReference>
<comment type="caution">
    <text evidence="1">The sequence shown here is derived from an EMBL/GenBank/DDBJ whole genome shotgun (WGS) entry which is preliminary data.</text>
</comment>
<accession>X0Z5U5</accession>